<comment type="caution">
    <text evidence="2">The sequence shown here is derived from an EMBL/GenBank/DDBJ whole genome shotgun (WGS) entry which is preliminary data.</text>
</comment>
<evidence type="ECO:0000313" key="2">
    <source>
        <dbReference type="EMBL" id="KII67686.1"/>
    </source>
</evidence>
<dbReference type="AlphaFoldDB" id="A0A0C2MKF9"/>
<feature type="transmembrane region" description="Helical" evidence="1">
    <location>
        <begin position="100"/>
        <end position="120"/>
    </location>
</feature>
<reference evidence="2 3" key="1">
    <citation type="journal article" date="2014" name="Genome Biol. Evol.">
        <title>The genome of the myxosporean Thelohanellus kitauei shows adaptations to nutrient acquisition within its fish host.</title>
        <authorList>
            <person name="Yang Y."/>
            <person name="Xiong J."/>
            <person name="Zhou Z."/>
            <person name="Huo F."/>
            <person name="Miao W."/>
            <person name="Ran C."/>
            <person name="Liu Y."/>
            <person name="Zhang J."/>
            <person name="Feng J."/>
            <person name="Wang M."/>
            <person name="Wang M."/>
            <person name="Wang L."/>
            <person name="Yao B."/>
        </authorList>
    </citation>
    <scope>NUCLEOTIDE SEQUENCE [LARGE SCALE GENOMIC DNA]</scope>
    <source>
        <strain evidence="2">Wuqing</strain>
    </source>
</reference>
<evidence type="ECO:0000313" key="3">
    <source>
        <dbReference type="Proteomes" id="UP000031668"/>
    </source>
</evidence>
<keyword evidence="1" id="KW-1133">Transmembrane helix</keyword>
<sequence length="125" mass="14126">MEPAQPYTGAGELDIDEAVTTEKSLEDIMEIADELTTEPFFVEPDQTSPTVEDYYDIDEKSTPSPIDHRPLKPVDIPVKVFTTKKHIPVLRIERKLFNKAVPIIVIVVHLVLAAIVVLVLKFKKF</sequence>
<proteinExistence type="predicted"/>
<gene>
    <name evidence="2" type="ORF">RF11_07313</name>
</gene>
<name>A0A0C2MKF9_THEKT</name>
<protein>
    <submittedName>
        <fullName evidence="2">Uncharacterized protein</fullName>
    </submittedName>
</protein>
<keyword evidence="1" id="KW-0812">Transmembrane</keyword>
<dbReference type="Proteomes" id="UP000031668">
    <property type="component" value="Unassembled WGS sequence"/>
</dbReference>
<evidence type="ECO:0000256" key="1">
    <source>
        <dbReference type="SAM" id="Phobius"/>
    </source>
</evidence>
<dbReference type="EMBL" id="JWZT01003122">
    <property type="protein sequence ID" value="KII67686.1"/>
    <property type="molecule type" value="Genomic_DNA"/>
</dbReference>
<organism evidence="2 3">
    <name type="scientific">Thelohanellus kitauei</name>
    <name type="common">Myxosporean</name>
    <dbReference type="NCBI Taxonomy" id="669202"/>
    <lineage>
        <taxon>Eukaryota</taxon>
        <taxon>Metazoa</taxon>
        <taxon>Cnidaria</taxon>
        <taxon>Myxozoa</taxon>
        <taxon>Myxosporea</taxon>
        <taxon>Bivalvulida</taxon>
        <taxon>Platysporina</taxon>
        <taxon>Myxobolidae</taxon>
        <taxon>Thelohanellus</taxon>
    </lineage>
</organism>
<keyword evidence="3" id="KW-1185">Reference proteome</keyword>
<accession>A0A0C2MKF9</accession>
<keyword evidence="1" id="KW-0472">Membrane</keyword>